<dbReference type="STRING" id="84724.SAMN04488564_114112"/>
<dbReference type="Pfam" id="PF01638">
    <property type="entry name" value="HxlR"/>
    <property type="match status" value="1"/>
</dbReference>
<evidence type="ECO:0000313" key="6">
    <source>
        <dbReference type="Proteomes" id="UP000198583"/>
    </source>
</evidence>
<evidence type="ECO:0000256" key="2">
    <source>
        <dbReference type="ARBA" id="ARBA00023125"/>
    </source>
</evidence>
<protein>
    <submittedName>
        <fullName evidence="5">DNA-binding transcriptional regulator, HxlR family</fullName>
    </submittedName>
</protein>
<dbReference type="Gene3D" id="1.10.10.10">
    <property type="entry name" value="Winged helix-like DNA-binding domain superfamily/Winged helix DNA-binding domain"/>
    <property type="match status" value="1"/>
</dbReference>
<dbReference type="GO" id="GO:0003677">
    <property type="term" value="F:DNA binding"/>
    <property type="evidence" value="ECO:0007669"/>
    <property type="project" value="UniProtKB-KW"/>
</dbReference>
<name>A0A1I6FF27_9PSEU</name>
<dbReference type="AlphaFoldDB" id="A0A1I6FF27"/>
<evidence type="ECO:0000256" key="1">
    <source>
        <dbReference type="ARBA" id="ARBA00023015"/>
    </source>
</evidence>
<reference evidence="6" key="1">
    <citation type="submission" date="2016-10" db="EMBL/GenBank/DDBJ databases">
        <authorList>
            <person name="Varghese N."/>
            <person name="Submissions S."/>
        </authorList>
    </citation>
    <scope>NUCLEOTIDE SEQUENCE [LARGE SCALE GENOMIC DNA]</scope>
    <source>
        <strain evidence="6">DSM 44232</strain>
    </source>
</reference>
<evidence type="ECO:0000256" key="3">
    <source>
        <dbReference type="ARBA" id="ARBA00023163"/>
    </source>
</evidence>
<dbReference type="InterPro" id="IPR036388">
    <property type="entry name" value="WH-like_DNA-bd_sf"/>
</dbReference>
<dbReference type="Proteomes" id="UP000198583">
    <property type="component" value="Unassembled WGS sequence"/>
</dbReference>
<dbReference type="PANTHER" id="PTHR33204">
    <property type="entry name" value="TRANSCRIPTIONAL REGULATOR, MARR FAMILY"/>
    <property type="match status" value="1"/>
</dbReference>
<gene>
    <name evidence="5" type="ORF">SAMN04488564_114112</name>
</gene>
<proteinExistence type="predicted"/>
<dbReference type="RefSeq" id="WP_093604684.1">
    <property type="nucleotide sequence ID" value="NZ_FOYL01000014.1"/>
</dbReference>
<keyword evidence="2 5" id="KW-0238">DNA-binding</keyword>
<dbReference type="PROSITE" id="PS51118">
    <property type="entry name" value="HTH_HXLR"/>
    <property type="match status" value="1"/>
</dbReference>
<evidence type="ECO:0000313" key="5">
    <source>
        <dbReference type="EMBL" id="SFR28551.1"/>
    </source>
</evidence>
<organism evidence="5 6">
    <name type="scientific">Lentzea waywayandensis</name>
    <dbReference type="NCBI Taxonomy" id="84724"/>
    <lineage>
        <taxon>Bacteria</taxon>
        <taxon>Bacillati</taxon>
        <taxon>Actinomycetota</taxon>
        <taxon>Actinomycetes</taxon>
        <taxon>Pseudonocardiales</taxon>
        <taxon>Pseudonocardiaceae</taxon>
        <taxon>Lentzea</taxon>
    </lineage>
</organism>
<feature type="domain" description="HTH hxlR-type" evidence="4">
    <location>
        <begin position="6"/>
        <end position="103"/>
    </location>
</feature>
<dbReference type="PANTHER" id="PTHR33204:SF18">
    <property type="entry name" value="TRANSCRIPTIONAL REGULATORY PROTEIN"/>
    <property type="match status" value="1"/>
</dbReference>
<sequence>MAPRSCSVANALEVVGERWSLLALREVFFGNTRFDQIAANTGASRDVLTVRLKKLVAAGVLEKHQYSDHPPRHEYHLTDAGRALHNVLLMFKEWGDTYVTQGPLPLVYQHSCGAVLEPRVVCAHCGEEATLESLSRAPESAA</sequence>
<keyword evidence="3" id="KW-0804">Transcription</keyword>
<accession>A0A1I6FF27</accession>
<dbReference type="SUPFAM" id="SSF46785">
    <property type="entry name" value="Winged helix' DNA-binding domain"/>
    <property type="match status" value="1"/>
</dbReference>
<keyword evidence="1" id="KW-0805">Transcription regulation</keyword>
<keyword evidence="6" id="KW-1185">Reference proteome</keyword>
<dbReference type="InterPro" id="IPR036390">
    <property type="entry name" value="WH_DNA-bd_sf"/>
</dbReference>
<dbReference type="EMBL" id="FOYL01000014">
    <property type="protein sequence ID" value="SFR28551.1"/>
    <property type="molecule type" value="Genomic_DNA"/>
</dbReference>
<evidence type="ECO:0000259" key="4">
    <source>
        <dbReference type="PROSITE" id="PS51118"/>
    </source>
</evidence>
<dbReference type="OrthoDB" id="5181972at2"/>
<dbReference type="InterPro" id="IPR002577">
    <property type="entry name" value="HTH_HxlR"/>
</dbReference>